<reference evidence="1" key="1">
    <citation type="journal article" date="2020" name="mSystems">
        <title>Genome- and Community-Level Interaction Insights into Carbon Utilization and Element Cycling Functions of Hydrothermarchaeota in Hydrothermal Sediment.</title>
        <authorList>
            <person name="Zhou Z."/>
            <person name="Liu Y."/>
            <person name="Xu W."/>
            <person name="Pan J."/>
            <person name="Luo Z.H."/>
            <person name="Li M."/>
        </authorList>
    </citation>
    <scope>NUCLEOTIDE SEQUENCE [LARGE SCALE GENOMIC DNA]</scope>
    <source>
        <strain evidence="1">SpSt-86</strain>
    </source>
</reference>
<evidence type="ECO:0000313" key="1">
    <source>
        <dbReference type="EMBL" id="HGZ79049.1"/>
    </source>
</evidence>
<comment type="caution">
    <text evidence="1">The sequence shown here is derived from an EMBL/GenBank/DDBJ whole genome shotgun (WGS) entry which is preliminary data.</text>
</comment>
<dbReference type="AlphaFoldDB" id="A0A832I8A1"/>
<name>A0A832I8A1_9THEM</name>
<protein>
    <submittedName>
        <fullName evidence="1">Uncharacterized protein</fullName>
    </submittedName>
</protein>
<organism evidence="1">
    <name type="scientific">Pseudothermotoga hypogea</name>
    <dbReference type="NCBI Taxonomy" id="57487"/>
    <lineage>
        <taxon>Bacteria</taxon>
        <taxon>Thermotogati</taxon>
        <taxon>Thermotogota</taxon>
        <taxon>Thermotogae</taxon>
        <taxon>Thermotogales</taxon>
        <taxon>Thermotogaceae</taxon>
        <taxon>Pseudothermotoga</taxon>
    </lineage>
</organism>
<dbReference type="EMBL" id="DTKQ01000029">
    <property type="protein sequence ID" value="HGZ79049.1"/>
    <property type="molecule type" value="Genomic_DNA"/>
</dbReference>
<accession>A0A832I8A1</accession>
<gene>
    <name evidence="1" type="ORF">ENW55_03590</name>
</gene>
<sequence>MRIWKIRSILYKSARVLGDVQAIFNGPSTIFKRLIRRLVGKLTARAMGRVFRNTNILNFDITNCDVLRNATNNRLFYLV</sequence>
<proteinExistence type="predicted"/>